<organism evidence="1 2">
    <name type="scientific">Spirosoma liriopis</name>
    <dbReference type="NCBI Taxonomy" id="2937440"/>
    <lineage>
        <taxon>Bacteria</taxon>
        <taxon>Pseudomonadati</taxon>
        <taxon>Bacteroidota</taxon>
        <taxon>Cytophagia</taxon>
        <taxon>Cytophagales</taxon>
        <taxon>Cytophagaceae</taxon>
        <taxon>Spirosoma</taxon>
    </lineage>
</organism>
<evidence type="ECO:0000313" key="1">
    <source>
        <dbReference type="EMBL" id="MCK8490565.1"/>
    </source>
</evidence>
<sequence>MNSNIRINHIYEQCGKEFEARKITSKTGSDACAKKAYKVRKRTVQASNEQVRQRIVNPIDDMKEQQFLTVNEPTHSD</sequence>
<comment type="caution">
    <text evidence="1">The sequence shown here is derived from an EMBL/GenBank/DDBJ whole genome shotgun (WGS) entry which is preliminary data.</text>
</comment>
<evidence type="ECO:0000313" key="2">
    <source>
        <dbReference type="Proteomes" id="UP001202180"/>
    </source>
</evidence>
<dbReference type="RefSeq" id="WP_248475361.1">
    <property type="nucleotide sequence ID" value="NZ_JALPRF010000001.1"/>
</dbReference>
<dbReference type="Proteomes" id="UP001202180">
    <property type="component" value="Unassembled WGS sequence"/>
</dbReference>
<reference evidence="1 2" key="1">
    <citation type="submission" date="2022-04" db="EMBL/GenBank/DDBJ databases">
        <title>Spirosoma sp. strain RP8 genome sequencing and assembly.</title>
        <authorList>
            <person name="Jung Y."/>
        </authorList>
    </citation>
    <scope>NUCLEOTIDE SEQUENCE [LARGE SCALE GENOMIC DNA]</scope>
    <source>
        <strain evidence="1 2">RP8</strain>
    </source>
</reference>
<gene>
    <name evidence="1" type="ORF">M0L20_01805</name>
</gene>
<protein>
    <submittedName>
        <fullName evidence="1">Uncharacterized protein</fullName>
    </submittedName>
</protein>
<accession>A0ABT0HG25</accession>
<proteinExistence type="predicted"/>
<keyword evidence="2" id="KW-1185">Reference proteome</keyword>
<dbReference type="EMBL" id="JALPRF010000001">
    <property type="protein sequence ID" value="MCK8490565.1"/>
    <property type="molecule type" value="Genomic_DNA"/>
</dbReference>
<name>A0ABT0HG25_9BACT</name>